<keyword evidence="1" id="KW-0051">Antiviral defense</keyword>
<comment type="caution">
    <text evidence="2">The sequence shown here is derived from an EMBL/GenBank/DDBJ whole genome shotgun (WGS) entry which is preliminary data.</text>
</comment>
<protein>
    <recommendedName>
        <fullName evidence="4">Nucleotidyltransferase</fullName>
    </recommendedName>
</protein>
<name>A0ABN2CJ61_9ACTN</name>
<accession>A0ABN2CJ61</accession>
<dbReference type="SUPFAM" id="SSF81301">
    <property type="entry name" value="Nucleotidyltransferase"/>
    <property type="match status" value="1"/>
</dbReference>
<keyword evidence="3" id="KW-1185">Reference proteome</keyword>
<dbReference type="CDD" id="cd05400">
    <property type="entry name" value="NT_2-5OAS_ClassI-CCAase"/>
    <property type="match status" value="1"/>
</dbReference>
<dbReference type="Proteomes" id="UP001500393">
    <property type="component" value="Unassembled WGS sequence"/>
</dbReference>
<dbReference type="RefSeq" id="WP_344210479.1">
    <property type="nucleotide sequence ID" value="NZ_BAAAOS010000007.1"/>
</dbReference>
<evidence type="ECO:0000256" key="1">
    <source>
        <dbReference type="ARBA" id="ARBA00023118"/>
    </source>
</evidence>
<sequence>MALTTYQAFDQFMTDITITEYQKTSIVAGRKASVIENLTSAFPGSSDMPFYEGKLIGSAAKSTIVRPLDDIDVLAVFSNENNAWNKYCNDSQAFLYRIKQAYSGLETAQVGARGQAIRIFFQSGGHVDVAPVFFQSEDVYHLPNGSGSWILTSPFIANRWFATKNAALGYNLAPLVRLLKKWNAAHSKRLRSFHLETMAGHTFSGLGSNRRTSLEKFFEWAGSHLDVTDPGGQSGSLSGYLSWSTRAEVKTSFDTAKERATKAIAAEANGDHEEAKRLWRIILGSSFPN</sequence>
<evidence type="ECO:0008006" key="4">
    <source>
        <dbReference type="Google" id="ProtNLM"/>
    </source>
</evidence>
<evidence type="ECO:0000313" key="3">
    <source>
        <dbReference type="Proteomes" id="UP001500393"/>
    </source>
</evidence>
<dbReference type="EMBL" id="BAAAOS010000007">
    <property type="protein sequence ID" value="GAA1559660.1"/>
    <property type="molecule type" value="Genomic_DNA"/>
</dbReference>
<reference evidence="2 3" key="1">
    <citation type="journal article" date="2019" name="Int. J. Syst. Evol. Microbiol.">
        <title>The Global Catalogue of Microorganisms (GCM) 10K type strain sequencing project: providing services to taxonomists for standard genome sequencing and annotation.</title>
        <authorList>
            <consortium name="The Broad Institute Genomics Platform"/>
            <consortium name="The Broad Institute Genome Sequencing Center for Infectious Disease"/>
            <person name="Wu L."/>
            <person name="Ma J."/>
        </authorList>
    </citation>
    <scope>NUCLEOTIDE SEQUENCE [LARGE SCALE GENOMIC DNA]</scope>
    <source>
        <strain evidence="2 3">JCM 14969</strain>
    </source>
</reference>
<gene>
    <name evidence="2" type="ORF">GCM10009789_11270</name>
</gene>
<dbReference type="Pfam" id="PF18144">
    <property type="entry name" value="SMODS"/>
    <property type="match status" value="1"/>
</dbReference>
<proteinExistence type="predicted"/>
<dbReference type="InterPro" id="IPR043519">
    <property type="entry name" value="NT_sf"/>
</dbReference>
<dbReference type="InterPro" id="IPR006116">
    <property type="entry name" value="NT_2-5OAS_ClassI-CCAase"/>
</dbReference>
<evidence type="ECO:0000313" key="2">
    <source>
        <dbReference type="EMBL" id="GAA1559660.1"/>
    </source>
</evidence>
<organism evidence="2 3">
    <name type="scientific">Kribbella sancticallisti</name>
    <dbReference type="NCBI Taxonomy" id="460087"/>
    <lineage>
        <taxon>Bacteria</taxon>
        <taxon>Bacillati</taxon>
        <taxon>Actinomycetota</taxon>
        <taxon>Actinomycetes</taxon>
        <taxon>Propionibacteriales</taxon>
        <taxon>Kribbellaceae</taxon>
        <taxon>Kribbella</taxon>
    </lineage>
</organism>